<dbReference type="EMBL" id="CP002116">
    <property type="protein sequence ID" value="ADK80242.1"/>
    <property type="molecule type" value="Genomic_DNA"/>
</dbReference>
<keyword evidence="2" id="KW-1185">Reference proteome</keyword>
<evidence type="ECO:0008006" key="3">
    <source>
        <dbReference type="Google" id="ProtNLM"/>
    </source>
</evidence>
<organism evidence="1 2">
    <name type="scientific">Sediminispirochaeta smaragdinae (strain DSM 11293 / JCM 15392 / SEBR 4228)</name>
    <name type="common">Spirochaeta smaragdinae</name>
    <dbReference type="NCBI Taxonomy" id="573413"/>
    <lineage>
        <taxon>Bacteria</taxon>
        <taxon>Pseudomonadati</taxon>
        <taxon>Spirochaetota</taxon>
        <taxon>Spirochaetia</taxon>
        <taxon>Spirochaetales</taxon>
        <taxon>Spirochaetaceae</taxon>
        <taxon>Sediminispirochaeta</taxon>
    </lineage>
</organism>
<dbReference type="HOGENOM" id="CLU_631218_0_0_12"/>
<dbReference type="eggNOG" id="ENOG502ZB4M">
    <property type="taxonomic scope" value="Bacteria"/>
</dbReference>
<protein>
    <recommendedName>
        <fullName evidence="3">Uroporphyrinogen decarboxylase (URO-D) domain-containing protein</fullName>
    </recommendedName>
</protein>
<evidence type="ECO:0000313" key="1">
    <source>
        <dbReference type="EMBL" id="ADK80242.1"/>
    </source>
</evidence>
<dbReference type="RefSeq" id="WP_013253706.1">
    <property type="nucleotide sequence ID" value="NC_014364.1"/>
</dbReference>
<gene>
    <name evidence="1" type="ordered locus">Spirs_1111</name>
</gene>
<name>E1R0Z3_SEDSS</name>
<dbReference type="Proteomes" id="UP000002318">
    <property type="component" value="Chromosome"/>
</dbReference>
<proteinExistence type="predicted"/>
<dbReference type="KEGG" id="ssm:Spirs_1111"/>
<sequence>MYRHLNVRVDYTDCDYSDLRMDTQDKECLTRLAARVREIAERPEMEERKRLWSRHNRLDNERPMVFADPENGWHEIIPEESLVCRNDIARHWELTLRKQIFWGDEMNDDYVVEPVFDLPHVYTETPWRIRGKEEKSLAFTTQLDGGAYHIESIMDSYDEIDNLLDPEIVVDYGTTEKLLELAEEIMGAFLKIQNRTVWFWSFGMTDEFAQLRGMDKMMLDFFDQPDGIHALMKRLQQGTLKKLDFLEQGGLLYPNNNYTFIGSGGLGYTDELPSLEPAKLSTMWGLAESQITVGISPDMFAEFIFPYQKEIMERFGLTCYGCCEGMDPRFHIVKAAKNLRRVSVSPWADPEKMSELLRKEYIYSMKPSPTPLAQPEIDMETAEKELKRKLEISRDNNVVEIIMKDNHTLGGNPSNITGWVNMAKRLVG</sequence>
<evidence type="ECO:0000313" key="2">
    <source>
        <dbReference type="Proteomes" id="UP000002318"/>
    </source>
</evidence>
<accession>E1R0Z3</accession>
<dbReference type="InterPro" id="IPR038071">
    <property type="entry name" value="UROD/MetE-like_sf"/>
</dbReference>
<dbReference type="Gene3D" id="3.20.20.210">
    <property type="match status" value="1"/>
</dbReference>
<dbReference type="AlphaFoldDB" id="E1R0Z3"/>
<reference evidence="1 2" key="1">
    <citation type="journal article" date="2010" name="Stand. Genomic Sci.">
        <title>Complete genome sequence of Spirochaeta smaragdinae type strain (SEBR 4228).</title>
        <authorList>
            <person name="Mavromatis K."/>
            <person name="Yasawong M."/>
            <person name="Chertkov O."/>
            <person name="Lapidus A."/>
            <person name="Lucas S."/>
            <person name="Nolan M."/>
            <person name="Del Rio T.G."/>
            <person name="Tice H."/>
            <person name="Cheng J.F."/>
            <person name="Pitluck S."/>
            <person name="Liolios K."/>
            <person name="Ivanova N."/>
            <person name="Tapia R."/>
            <person name="Han C."/>
            <person name="Bruce D."/>
            <person name="Goodwin L."/>
            <person name="Pati A."/>
            <person name="Chen A."/>
            <person name="Palaniappan K."/>
            <person name="Land M."/>
            <person name="Hauser L."/>
            <person name="Chang Y.J."/>
            <person name="Jeffries C.D."/>
            <person name="Detter J.C."/>
            <person name="Rohde M."/>
            <person name="Brambilla E."/>
            <person name="Spring S."/>
            <person name="Goker M."/>
            <person name="Sikorski J."/>
            <person name="Woyke T."/>
            <person name="Bristow J."/>
            <person name="Eisen J.A."/>
            <person name="Markowitz V."/>
            <person name="Hugenholtz P."/>
            <person name="Klenk H.P."/>
            <person name="Kyrpides N.C."/>
        </authorList>
    </citation>
    <scope>NUCLEOTIDE SEQUENCE [LARGE SCALE GENOMIC DNA]</scope>
    <source>
        <strain evidence="2">DSM 11293 / JCM 15392 / SEBR 4228</strain>
    </source>
</reference>